<feature type="signal peptide" evidence="1">
    <location>
        <begin position="1"/>
        <end position="20"/>
    </location>
</feature>
<evidence type="ECO:0000313" key="4">
    <source>
        <dbReference type="Proteomes" id="UP000680067"/>
    </source>
</evidence>
<reference evidence="3" key="1">
    <citation type="submission" date="2021-04" db="EMBL/GenBank/DDBJ databases">
        <title>novel species isolated from subtropical streams in China.</title>
        <authorList>
            <person name="Lu H."/>
        </authorList>
    </citation>
    <scope>NUCLEOTIDE SEQUENCE</scope>
    <source>
        <strain evidence="3">LFS511W</strain>
    </source>
</reference>
<organism evidence="3 4">
    <name type="scientific">Undibacterium luofuense</name>
    <dbReference type="NCBI Taxonomy" id="2828733"/>
    <lineage>
        <taxon>Bacteria</taxon>
        <taxon>Pseudomonadati</taxon>
        <taxon>Pseudomonadota</taxon>
        <taxon>Betaproteobacteria</taxon>
        <taxon>Burkholderiales</taxon>
        <taxon>Oxalobacteraceae</taxon>
        <taxon>Undibacterium</taxon>
    </lineage>
</organism>
<sequence>MTRLSMVLLSSTIFSLSAFADSAPPLPDTPEVWQQTARNDIESAYLETKNNHPGMVDPQNPAFFARLIQAKERSLHYAASVTDAGGYRAALQIFNNLIHDGHAGVRVTLPADSVYAQKWPGFHAVWRADKMMVYASELAEVPAGAVLTACDGKPVSTWLQSNVFPFAGHEENQGDWWTHAEKLMRDNGNPFIQLPGKCELELDGKRWAHTLRWTRISAQGKEWERRASDGERLPVGITSPKAGWYWIAAQTFSPDESEREAYRKMYQEIRDKRQDLQKATAIVIDLRHNRGGSSGWSRDLAKALWGDDRVNRRTKAYFADTQVWWRASEGNVAYLENLVGVLHKEGQLPVADMLEKVAAQMRIAQQAGEPFFKAIPAPVAMNMREARADTATDPAALSAPVYVIVPSRCVSACLDALDIFQLFDRVRFIGAPTGADSTYMEVRTVPLPSGFGVTVIPNKVYLNRPRGNGIAYQPHILFGKLEWSAKNFMQMIEEDVTKSRS</sequence>
<proteinExistence type="predicted"/>
<keyword evidence="4" id="KW-1185">Reference proteome</keyword>
<comment type="caution">
    <text evidence="3">The sequence shown here is derived from an EMBL/GenBank/DDBJ whole genome shotgun (WGS) entry which is preliminary data.</text>
</comment>
<dbReference type="EMBL" id="JAGSPN010000005">
    <property type="protein sequence ID" value="MBR7782299.1"/>
    <property type="molecule type" value="Genomic_DNA"/>
</dbReference>
<dbReference type="InterPro" id="IPR005151">
    <property type="entry name" value="Tail-specific_protease"/>
</dbReference>
<dbReference type="InterPro" id="IPR029045">
    <property type="entry name" value="ClpP/crotonase-like_dom_sf"/>
</dbReference>
<dbReference type="AlphaFoldDB" id="A0A941DME3"/>
<gene>
    <name evidence="3" type="ORF">KDM89_09105</name>
</gene>
<evidence type="ECO:0000259" key="2">
    <source>
        <dbReference type="Pfam" id="PF03572"/>
    </source>
</evidence>
<dbReference type="SUPFAM" id="SSF52096">
    <property type="entry name" value="ClpP/crotonase"/>
    <property type="match status" value="1"/>
</dbReference>
<protein>
    <recommendedName>
        <fullName evidence="2">Tail specific protease domain-containing protein</fullName>
    </recommendedName>
</protein>
<dbReference type="Proteomes" id="UP000680067">
    <property type="component" value="Unassembled WGS sequence"/>
</dbReference>
<dbReference type="GO" id="GO:0008236">
    <property type="term" value="F:serine-type peptidase activity"/>
    <property type="evidence" value="ECO:0007669"/>
    <property type="project" value="InterPro"/>
</dbReference>
<dbReference type="Gene3D" id="3.90.226.10">
    <property type="entry name" value="2-enoyl-CoA Hydratase, Chain A, domain 1"/>
    <property type="match status" value="1"/>
</dbReference>
<dbReference type="RefSeq" id="WP_212687631.1">
    <property type="nucleotide sequence ID" value="NZ_JAGSPN010000005.1"/>
</dbReference>
<dbReference type="GO" id="GO:0006508">
    <property type="term" value="P:proteolysis"/>
    <property type="evidence" value="ECO:0007669"/>
    <property type="project" value="InterPro"/>
</dbReference>
<keyword evidence="1" id="KW-0732">Signal</keyword>
<name>A0A941DME3_9BURK</name>
<accession>A0A941DME3</accession>
<feature type="chain" id="PRO_5037231814" description="Tail specific protease domain-containing protein" evidence="1">
    <location>
        <begin position="21"/>
        <end position="501"/>
    </location>
</feature>
<feature type="domain" description="Tail specific protease" evidence="2">
    <location>
        <begin position="258"/>
        <end position="462"/>
    </location>
</feature>
<evidence type="ECO:0000313" key="3">
    <source>
        <dbReference type="EMBL" id="MBR7782299.1"/>
    </source>
</evidence>
<evidence type="ECO:0000256" key="1">
    <source>
        <dbReference type="SAM" id="SignalP"/>
    </source>
</evidence>
<dbReference type="Pfam" id="PF03572">
    <property type="entry name" value="Peptidase_S41"/>
    <property type="match status" value="1"/>
</dbReference>